<comment type="caution">
    <text evidence="6">The sequence shown here is derived from an EMBL/GenBank/DDBJ whole genome shotgun (WGS) entry which is preliminary data.</text>
</comment>
<dbReference type="Proteomes" id="UP000236333">
    <property type="component" value="Unassembled WGS sequence"/>
</dbReference>
<protein>
    <recommendedName>
        <fullName evidence="2">peptide-methionine (S)-S-oxide reductase</fullName>
        <ecNumber evidence="2">1.8.4.11</ecNumber>
    </recommendedName>
    <alternativeName>
        <fullName evidence="4">Peptide-methionine (S)-S-oxide reductase</fullName>
    </alternativeName>
</protein>
<dbReference type="EC" id="1.8.4.11" evidence="2"/>
<dbReference type="Pfam" id="PF01625">
    <property type="entry name" value="PMSR"/>
    <property type="match status" value="1"/>
</dbReference>
<dbReference type="InterPro" id="IPR036509">
    <property type="entry name" value="Met_Sox_Rdtase_MsrA_sf"/>
</dbReference>
<comment type="similarity">
    <text evidence="1">Belongs to the MsrA Met sulfoxide reductase family.</text>
</comment>
<proteinExistence type="inferred from homology"/>
<dbReference type="SUPFAM" id="SSF55068">
    <property type="entry name" value="Peptide methionine sulfoxide reductase"/>
    <property type="match status" value="1"/>
</dbReference>
<evidence type="ECO:0000313" key="6">
    <source>
        <dbReference type="EMBL" id="PNH10035.1"/>
    </source>
</evidence>
<keyword evidence="7" id="KW-1185">Reference proteome</keyword>
<keyword evidence="3" id="KW-0560">Oxidoreductase</keyword>
<dbReference type="PANTHER" id="PTHR43774">
    <property type="entry name" value="PEPTIDE METHIONINE SULFOXIDE REDUCTASE"/>
    <property type="match status" value="1"/>
</dbReference>
<dbReference type="PANTHER" id="PTHR43774:SF1">
    <property type="entry name" value="PEPTIDE METHIONINE SULFOXIDE REDUCTASE MSRA 2"/>
    <property type="match status" value="1"/>
</dbReference>
<sequence>MPSFRQIFFHEHDPTRRSKCQYKSAVWYHGEAQLAAVRAVVAGMEAKFGVKVATTVDPVGVWYDAEEYHQKYIEKSMSRRGTWGAW</sequence>
<evidence type="ECO:0000256" key="2">
    <source>
        <dbReference type="ARBA" id="ARBA00012502"/>
    </source>
</evidence>
<feature type="domain" description="Peptide methionine sulphoxide reductase MsrA" evidence="5">
    <location>
        <begin position="6"/>
        <end position="78"/>
    </location>
</feature>
<evidence type="ECO:0000313" key="7">
    <source>
        <dbReference type="Proteomes" id="UP000236333"/>
    </source>
</evidence>
<dbReference type="AlphaFoldDB" id="A0A2J8ABY8"/>
<dbReference type="Gene3D" id="3.30.1060.10">
    <property type="entry name" value="Peptide methionine sulphoxide reductase MsrA"/>
    <property type="match status" value="1"/>
</dbReference>
<organism evidence="6 7">
    <name type="scientific">Tetrabaena socialis</name>
    <dbReference type="NCBI Taxonomy" id="47790"/>
    <lineage>
        <taxon>Eukaryota</taxon>
        <taxon>Viridiplantae</taxon>
        <taxon>Chlorophyta</taxon>
        <taxon>core chlorophytes</taxon>
        <taxon>Chlorophyceae</taxon>
        <taxon>CS clade</taxon>
        <taxon>Chlamydomonadales</taxon>
        <taxon>Tetrabaenaceae</taxon>
        <taxon>Tetrabaena</taxon>
    </lineage>
</organism>
<dbReference type="GO" id="GO:0008113">
    <property type="term" value="F:peptide-methionine (S)-S-oxide reductase activity"/>
    <property type="evidence" value="ECO:0007669"/>
    <property type="project" value="UniProtKB-EC"/>
</dbReference>
<dbReference type="EMBL" id="PGGS01000069">
    <property type="protein sequence ID" value="PNH10035.1"/>
    <property type="molecule type" value="Genomic_DNA"/>
</dbReference>
<dbReference type="OrthoDB" id="77405at2759"/>
<name>A0A2J8ABY8_9CHLO</name>
<accession>A0A2J8ABY8</accession>
<evidence type="ECO:0000256" key="1">
    <source>
        <dbReference type="ARBA" id="ARBA00005591"/>
    </source>
</evidence>
<dbReference type="InterPro" id="IPR002569">
    <property type="entry name" value="Met_Sox_Rdtase_MsrA_dom"/>
</dbReference>
<evidence type="ECO:0000256" key="4">
    <source>
        <dbReference type="ARBA" id="ARBA00030643"/>
    </source>
</evidence>
<evidence type="ECO:0000259" key="5">
    <source>
        <dbReference type="Pfam" id="PF01625"/>
    </source>
</evidence>
<gene>
    <name evidence="6" type="ORF">TSOC_003266</name>
</gene>
<evidence type="ECO:0000256" key="3">
    <source>
        <dbReference type="ARBA" id="ARBA00023002"/>
    </source>
</evidence>
<reference evidence="6 7" key="1">
    <citation type="journal article" date="2017" name="Mol. Biol. Evol.">
        <title>The 4-celled Tetrabaena socialis nuclear genome reveals the essential components for genetic control of cell number at the origin of multicellularity in the volvocine lineage.</title>
        <authorList>
            <person name="Featherston J."/>
            <person name="Arakaki Y."/>
            <person name="Hanschen E.R."/>
            <person name="Ferris P.J."/>
            <person name="Michod R.E."/>
            <person name="Olson B.J.S.C."/>
            <person name="Nozaki H."/>
            <person name="Durand P.M."/>
        </authorList>
    </citation>
    <scope>NUCLEOTIDE SEQUENCE [LARGE SCALE GENOMIC DNA]</scope>
    <source>
        <strain evidence="6 7">NIES-571</strain>
    </source>
</reference>